<comment type="caution">
    <text evidence="3">The sequence shown here is derived from an EMBL/GenBank/DDBJ whole genome shotgun (WGS) entry which is preliminary data.</text>
</comment>
<dbReference type="InterPro" id="IPR010091">
    <property type="entry name" value="Thiazolinyl_imide_reductase"/>
</dbReference>
<evidence type="ECO:0008006" key="5">
    <source>
        <dbReference type="Google" id="ProtNLM"/>
    </source>
</evidence>
<dbReference type="RefSeq" id="WP_344416915.1">
    <property type="nucleotide sequence ID" value="NZ_BAAANN010000008.1"/>
</dbReference>
<organism evidence="3 4">
    <name type="scientific">Amycolatopsis minnesotensis</name>
    <dbReference type="NCBI Taxonomy" id="337894"/>
    <lineage>
        <taxon>Bacteria</taxon>
        <taxon>Bacillati</taxon>
        <taxon>Actinomycetota</taxon>
        <taxon>Actinomycetes</taxon>
        <taxon>Pseudonocardiales</taxon>
        <taxon>Pseudonocardiaceae</taxon>
        <taxon>Amycolatopsis</taxon>
    </lineage>
</organism>
<protein>
    <recommendedName>
        <fullName evidence="5">Thiazolinyl imide reductase</fullName>
    </recommendedName>
</protein>
<dbReference type="Pfam" id="PF21390">
    <property type="entry name" value="Irp3-like_C"/>
    <property type="match status" value="1"/>
</dbReference>
<dbReference type="InterPro" id="IPR048655">
    <property type="entry name" value="Irp3-like_C"/>
</dbReference>
<dbReference type="PANTHER" id="PTHR43377">
    <property type="entry name" value="BILIVERDIN REDUCTASE A"/>
    <property type="match status" value="1"/>
</dbReference>
<dbReference type="Proteomes" id="UP001501116">
    <property type="component" value="Unassembled WGS sequence"/>
</dbReference>
<dbReference type="Gene3D" id="3.30.360.10">
    <property type="entry name" value="Dihydrodipicolinate Reductase, domain 2"/>
    <property type="match status" value="1"/>
</dbReference>
<name>A0ABP5BZ29_9PSEU</name>
<dbReference type="PIRSF" id="PIRSF017494">
    <property type="entry name" value="Thiaz_red"/>
    <property type="match status" value="1"/>
</dbReference>
<dbReference type="InterPro" id="IPR000683">
    <property type="entry name" value="Gfo/Idh/MocA-like_OxRdtase_N"/>
</dbReference>
<accession>A0ABP5BZ29</accession>
<evidence type="ECO:0000259" key="1">
    <source>
        <dbReference type="Pfam" id="PF01408"/>
    </source>
</evidence>
<dbReference type="SUPFAM" id="SSF51735">
    <property type="entry name" value="NAD(P)-binding Rossmann-fold domains"/>
    <property type="match status" value="1"/>
</dbReference>
<dbReference type="EMBL" id="BAAANN010000008">
    <property type="protein sequence ID" value="GAA1954219.1"/>
    <property type="molecule type" value="Genomic_DNA"/>
</dbReference>
<dbReference type="Gene3D" id="3.40.50.720">
    <property type="entry name" value="NAD(P)-binding Rossmann-like Domain"/>
    <property type="match status" value="1"/>
</dbReference>
<feature type="domain" description="Gfo/Idh/MocA-like oxidoreductase N-terminal" evidence="1">
    <location>
        <begin position="8"/>
        <end position="123"/>
    </location>
</feature>
<dbReference type="NCBIfam" id="TIGR01761">
    <property type="entry name" value="thiaz-red"/>
    <property type="match status" value="1"/>
</dbReference>
<dbReference type="PANTHER" id="PTHR43377:SF1">
    <property type="entry name" value="BILIVERDIN REDUCTASE A"/>
    <property type="match status" value="1"/>
</dbReference>
<gene>
    <name evidence="3" type="ORF">GCM10009754_24540</name>
</gene>
<dbReference type="InterPro" id="IPR036291">
    <property type="entry name" value="NAD(P)-bd_dom_sf"/>
</dbReference>
<proteinExistence type="predicted"/>
<evidence type="ECO:0000313" key="3">
    <source>
        <dbReference type="EMBL" id="GAA1954219.1"/>
    </source>
</evidence>
<sequence>MVRERKPRVVVCGTRFGQVYLEAFKQPDVPFELAGVLGTGSRRSRSCAEHYGVPLYTDPGELPPDIDMACVVIRGGLLGGRGSELATALLDRGIHVLQEHPLHHDELAGCLRAARRNKVVYRLNAFYCHQEPVRRFIAAARELLSTRQPLFLDAACGFQLAYSLLDVLARSVGGARPWAFGPVPELDRAVRGGTSLVIPFRSLDGVFAGIPITVRVQNQMDPADPDNYAHLMHRISIGTDAGNLSLAGTHGPVVWSARPAFPREVVGEGADPYFEASAQSEVDSSAVLGPARTPSYREVFQTVWPAGVIRAIGELWHAAGTGEDPLREGRHHLTLCKLWQELTARLGPPELLTDKPPSPFDVADLLTLEKAAASAGGR</sequence>
<feature type="domain" description="Thiazolinyl imine reductase-like C-terminal" evidence="2">
    <location>
        <begin position="148"/>
        <end position="256"/>
    </location>
</feature>
<keyword evidence="4" id="KW-1185">Reference proteome</keyword>
<evidence type="ECO:0000259" key="2">
    <source>
        <dbReference type="Pfam" id="PF21390"/>
    </source>
</evidence>
<dbReference type="Pfam" id="PF01408">
    <property type="entry name" value="GFO_IDH_MocA"/>
    <property type="match status" value="1"/>
</dbReference>
<reference evidence="4" key="1">
    <citation type="journal article" date="2019" name="Int. J. Syst. Evol. Microbiol.">
        <title>The Global Catalogue of Microorganisms (GCM) 10K type strain sequencing project: providing services to taxonomists for standard genome sequencing and annotation.</title>
        <authorList>
            <consortium name="The Broad Institute Genomics Platform"/>
            <consortium name="The Broad Institute Genome Sequencing Center for Infectious Disease"/>
            <person name="Wu L."/>
            <person name="Ma J."/>
        </authorList>
    </citation>
    <scope>NUCLEOTIDE SEQUENCE [LARGE SCALE GENOMIC DNA]</scope>
    <source>
        <strain evidence="4">JCM 14545</strain>
    </source>
</reference>
<dbReference type="InterPro" id="IPR051450">
    <property type="entry name" value="Gfo/Idh/MocA_Oxidoreductases"/>
</dbReference>
<evidence type="ECO:0000313" key="4">
    <source>
        <dbReference type="Proteomes" id="UP001501116"/>
    </source>
</evidence>